<keyword evidence="11 13" id="KW-0670">Pyruvate</keyword>
<comment type="caution">
    <text evidence="15">The sequence shown here is derived from an EMBL/GenBank/DDBJ whole genome shotgun (WGS) entry which is preliminary data.</text>
</comment>
<evidence type="ECO:0000256" key="13">
    <source>
        <dbReference type="HAMAP-Rule" id="MF_03208"/>
    </source>
</evidence>
<evidence type="ECO:0000256" key="4">
    <source>
        <dbReference type="ARBA" id="ARBA00022793"/>
    </source>
</evidence>
<evidence type="ECO:0000256" key="11">
    <source>
        <dbReference type="ARBA" id="ARBA00023317"/>
    </source>
</evidence>
<evidence type="ECO:0000256" key="10">
    <source>
        <dbReference type="ARBA" id="ARBA00023264"/>
    </source>
</evidence>
<keyword evidence="5 13" id="KW-1133">Transmembrane helix</keyword>
<evidence type="ECO:0000256" key="3">
    <source>
        <dbReference type="ARBA" id="ARBA00022692"/>
    </source>
</evidence>
<dbReference type="NCBIfam" id="TIGR00163">
    <property type="entry name" value="PS_decarb"/>
    <property type="match status" value="1"/>
</dbReference>
<keyword evidence="6 13" id="KW-0443">Lipid metabolism</keyword>
<feature type="site" description="Cleavage (non-hydrolytic); by autocatalysis" evidence="13">
    <location>
        <begin position="416"/>
        <end position="417"/>
    </location>
</feature>
<comment type="PTM">
    <text evidence="13">Is synthesized initially as an inactive proenzyme. Formation of the active enzyme involves a self-maturation process in which the active site pyruvoyl group is generated from an internal serine residue via an autocatalytic post-translational modification. Two non-identical subunits are generated from the proenzyme in this reaction, and the pyruvate is formed at the N-terminus of the alpha chain, which is derived from the carboxyl end of the proenzyme. The autoendoproteolytic cleavage occurs by a canonical serine protease mechanism, in which the side chain hydroxyl group of the serine supplies its oxygen atom to form the C-terminus of the beta chain, while the remainder of the serine residue undergoes an oxidative deamination to produce ammonia and the pyruvoyl prosthetic group on the alpha chain. During this reaction, the Ser that is part of the protease active site of the proenzyme becomes the pyruvoyl prosthetic group, which constitutes an essential element of the active site of the mature decarboxylase.</text>
</comment>
<dbReference type="GO" id="GO:0005743">
    <property type="term" value="C:mitochondrial inner membrane"/>
    <property type="evidence" value="ECO:0007669"/>
    <property type="project" value="UniProtKB-SubCell"/>
</dbReference>
<keyword evidence="10 13" id="KW-1208">Phospholipid metabolism</keyword>
<comment type="pathway">
    <text evidence="13">Phospholipid metabolism; phosphatidylethanolamine biosynthesis; phosphatidylethanolamine from CDP-diacylglycerol: step 2/2.</text>
</comment>
<feature type="signal peptide" evidence="14">
    <location>
        <begin position="1"/>
        <end position="19"/>
    </location>
</feature>
<dbReference type="HAMAP" id="MF_03208">
    <property type="entry name" value="PS_decarb_PSD_B_type1_euk"/>
    <property type="match status" value="1"/>
</dbReference>
<keyword evidence="8 13" id="KW-0594">Phospholipid biosynthesis</keyword>
<sequence>MKSWMLAVIVACNVQLVHKSKSSQINYHNSMFTIFSSSSIQNLASHSGKMSLSTNCILSPYSEITKRLLADSSIPCYTQNYAHKSTYSEEAWHKARINPFLRFIHTVKWTPIPLGLGFAFIAFQQFRHVKKREIAKITSTKNPNELLASDFSVSMYTMLPLRAASRAWGWMLKRELPQPIRAPLLNLFISTYDCNIKEAVIEDINQYRSLGEFFGRQLKKEVRPIHPGKCLVSPADGQILHFGRIENGLIEQVKGITYSLKSFLGLKSLNPEEDLLITDDKYEKGLLMNKDNVLYHCVIYLAPGDYHKFHSPAEWSVHHRRHFHGELLSVCPGIVSWIAGLFNLNERVVYSGEWQHGFFSLTAVGATNVGSIKVYFDETLYTNRKKCKKGTCEEMHFEPPVNITERGQPFGEFNLGSTIVLIFEAPKDINFNIEVGQKIKYGELISFCNPHCAT</sequence>
<dbReference type="AlphaFoldDB" id="A0A8X6KVY7"/>
<feature type="active site" description="Schiff-base intermediate with substrate; via pyruvic acid; for decarboxylase activity" evidence="13">
    <location>
        <position position="417"/>
    </location>
</feature>
<dbReference type="Proteomes" id="UP000887116">
    <property type="component" value="Unassembled WGS sequence"/>
</dbReference>
<evidence type="ECO:0000256" key="12">
    <source>
        <dbReference type="ARBA" id="ARBA00045136"/>
    </source>
</evidence>
<organism evidence="15 16">
    <name type="scientific">Trichonephila clavata</name>
    <name type="common">Joro spider</name>
    <name type="synonym">Nephila clavata</name>
    <dbReference type="NCBI Taxonomy" id="2740835"/>
    <lineage>
        <taxon>Eukaryota</taxon>
        <taxon>Metazoa</taxon>
        <taxon>Ecdysozoa</taxon>
        <taxon>Arthropoda</taxon>
        <taxon>Chelicerata</taxon>
        <taxon>Arachnida</taxon>
        <taxon>Araneae</taxon>
        <taxon>Araneomorphae</taxon>
        <taxon>Entelegynae</taxon>
        <taxon>Araneoidea</taxon>
        <taxon>Nephilidae</taxon>
        <taxon>Trichonephila</taxon>
    </lineage>
</organism>
<dbReference type="InterPro" id="IPR033177">
    <property type="entry name" value="PSD-B"/>
</dbReference>
<comment type="catalytic activity">
    <reaction evidence="13">
        <text>a 1,2-diacyl-sn-glycero-3-phospho-L-serine + H(+) = a 1,2-diacyl-sn-glycero-3-phosphoethanolamine + CO2</text>
        <dbReference type="Rhea" id="RHEA:20828"/>
        <dbReference type="ChEBI" id="CHEBI:15378"/>
        <dbReference type="ChEBI" id="CHEBI:16526"/>
        <dbReference type="ChEBI" id="CHEBI:57262"/>
        <dbReference type="ChEBI" id="CHEBI:64612"/>
        <dbReference type="EC" id="4.1.1.65"/>
    </reaction>
</comment>
<accession>A0A8X6KVY7</accession>
<evidence type="ECO:0000256" key="1">
    <source>
        <dbReference type="ARBA" id="ARBA00005189"/>
    </source>
</evidence>
<gene>
    <name evidence="15" type="primary">PISD</name>
    <name evidence="15" type="ORF">TNCT_77731</name>
</gene>
<evidence type="ECO:0000313" key="16">
    <source>
        <dbReference type="Proteomes" id="UP000887116"/>
    </source>
</evidence>
<evidence type="ECO:0000256" key="9">
    <source>
        <dbReference type="ARBA" id="ARBA00023239"/>
    </source>
</evidence>
<evidence type="ECO:0000256" key="5">
    <source>
        <dbReference type="ARBA" id="ARBA00022989"/>
    </source>
</evidence>
<evidence type="ECO:0000256" key="14">
    <source>
        <dbReference type="SAM" id="SignalP"/>
    </source>
</evidence>
<evidence type="ECO:0000256" key="6">
    <source>
        <dbReference type="ARBA" id="ARBA00023098"/>
    </source>
</evidence>
<dbReference type="EMBL" id="BMAO01003169">
    <property type="protein sequence ID" value="GFQ86131.1"/>
    <property type="molecule type" value="Genomic_DNA"/>
</dbReference>
<keyword evidence="3 13" id="KW-0812">Transmembrane</keyword>
<evidence type="ECO:0000256" key="7">
    <source>
        <dbReference type="ARBA" id="ARBA00023136"/>
    </source>
</evidence>
<feature type="active site" description="Charge relay system; for autoendoproteolytic cleavage activity" evidence="13">
    <location>
        <position position="417"/>
    </location>
</feature>
<evidence type="ECO:0000256" key="2">
    <source>
        <dbReference type="ARBA" id="ARBA00022516"/>
    </source>
</evidence>
<comment type="similarity">
    <text evidence="13">Belongs to the phosphatidylserine decarboxylase family. PSD-B subfamily. Eukaryotic type I sub-subfamily.</text>
</comment>
<comment type="pathway">
    <text evidence="1">Lipid metabolism.</text>
</comment>
<keyword evidence="2 13" id="KW-0444">Lipid biosynthesis</keyword>
<keyword evidence="14" id="KW-0732">Signal</keyword>
<feature type="chain" id="PRO_5036521595" description="Phosphatidylserine decarboxylase beta chain" evidence="13">
    <location>
        <begin position="1"/>
        <end position="416"/>
    </location>
</feature>
<dbReference type="EC" id="4.1.1.65" evidence="13"/>
<comment type="subcellular location">
    <molecule>Phosphatidylserine decarboxylase alpha chain</molecule>
    <subcellularLocation>
        <location evidence="13">Mitochondrion inner membrane</location>
        <topology evidence="13">Peripheral membrane protein</topology>
        <orientation evidence="13">Intermembrane side</orientation>
    </subcellularLocation>
    <text evidence="13">Anchored to the mitochondrial inner membrane through its interaction with the integral membrane beta chain.</text>
</comment>
<evidence type="ECO:0000313" key="15">
    <source>
        <dbReference type="EMBL" id="GFQ86131.1"/>
    </source>
</evidence>
<feature type="active site" description="Charge relay system; for autoendoproteolytic cleavage activity" evidence="13">
    <location>
        <position position="310"/>
    </location>
</feature>
<keyword evidence="4 13" id="KW-0210">Decarboxylase</keyword>
<dbReference type="OrthoDB" id="4330at2759"/>
<feature type="chain" id="PRO_5036521594" description="Phosphatidylserine decarboxylase alpha chain" evidence="13">
    <location>
        <begin position="417"/>
        <end position="454"/>
    </location>
</feature>
<dbReference type="PANTHER" id="PTHR10067:SF6">
    <property type="entry name" value="PHOSPHATIDYLSERINE DECARBOXYLASE PROENZYME, MITOCHONDRIAL"/>
    <property type="match status" value="1"/>
</dbReference>
<evidence type="ECO:0000256" key="8">
    <source>
        <dbReference type="ARBA" id="ARBA00023209"/>
    </source>
</evidence>
<comment type="subunit">
    <text evidence="13">Heterodimer of a large membrane-associated beta subunit and a small pyruvoyl-containing alpha subunit.</text>
</comment>
<dbReference type="GO" id="GO:0016540">
    <property type="term" value="P:protein autoprocessing"/>
    <property type="evidence" value="ECO:0007669"/>
    <property type="project" value="UniProtKB-UniRule"/>
</dbReference>
<dbReference type="InterPro" id="IPR033661">
    <property type="entry name" value="PSD_type1_euk"/>
</dbReference>
<dbReference type="GO" id="GO:0006646">
    <property type="term" value="P:phosphatidylethanolamine biosynthetic process"/>
    <property type="evidence" value="ECO:0007669"/>
    <property type="project" value="UniProtKB-UniRule"/>
</dbReference>
<comment type="function">
    <text evidence="12">Catalyzes the formation of phosphatidylethanolamine (PtdEtn) from phosphatidylserine (PtdSer). Plays a central role in phospholipid metabolism and in the interorganelle trafficking of phosphatidylserine. May be involved in lipid droplet biogenesis at the endoplasmic reticulum membrane.</text>
</comment>
<dbReference type="PANTHER" id="PTHR10067">
    <property type="entry name" value="PHOSPHATIDYLSERINE DECARBOXYLASE"/>
    <property type="match status" value="1"/>
</dbReference>
<keyword evidence="13" id="KW-0496">Mitochondrion</keyword>
<dbReference type="InterPro" id="IPR003817">
    <property type="entry name" value="PS_Dcarbxylase"/>
</dbReference>
<feature type="chain" id="PRO_5036489004" description="Phosphatidylserine decarboxylase proenzyme, mitochondrial" evidence="14">
    <location>
        <begin position="20"/>
        <end position="454"/>
    </location>
</feature>
<keyword evidence="13" id="KW-0865">Zymogen</keyword>
<keyword evidence="16" id="KW-1185">Reference proteome</keyword>
<reference evidence="15" key="1">
    <citation type="submission" date="2020-07" db="EMBL/GenBank/DDBJ databases">
        <title>Multicomponent nature underlies the extraordinary mechanical properties of spider dragline silk.</title>
        <authorList>
            <person name="Kono N."/>
            <person name="Nakamura H."/>
            <person name="Mori M."/>
            <person name="Yoshida Y."/>
            <person name="Ohtoshi R."/>
            <person name="Malay A.D."/>
            <person name="Moran D.A.P."/>
            <person name="Tomita M."/>
            <person name="Numata K."/>
            <person name="Arakawa K."/>
        </authorList>
    </citation>
    <scope>NUCLEOTIDE SEQUENCE</scope>
</reference>
<feature type="topological domain" description="Mitochondrial matrix" evidence="13">
    <location>
        <begin position="1"/>
        <end position="108"/>
    </location>
</feature>
<feature type="active site" description="Charge relay system; for autoendoproteolytic cleavage activity" evidence="13">
    <location>
        <position position="236"/>
    </location>
</feature>
<comment type="subcellular location">
    <molecule>Phosphatidylserine decarboxylase beta chain</molecule>
    <subcellularLocation>
        <location evidence="13">Mitochondrion inner membrane</location>
        <topology evidence="13">Single-pass membrane protein</topology>
        <orientation evidence="13">Intermembrane side</orientation>
    </subcellularLocation>
</comment>
<keyword evidence="9 13" id="KW-0456">Lyase</keyword>
<feature type="topological domain" description="Mitochondrial intermembrane" evidence="13">
    <location>
        <begin position="128"/>
        <end position="454"/>
    </location>
</feature>
<feature type="modified residue" description="Pyruvic acid (Ser); by autocatalysis" evidence="13">
    <location>
        <position position="417"/>
    </location>
</feature>
<keyword evidence="13" id="KW-0999">Mitochondrion inner membrane</keyword>
<keyword evidence="7 13" id="KW-0472">Membrane</keyword>
<comment type="cofactor">
    <cofactor evidence="13">
        <name>pyruvate</name>
        <dbReference type="ChEBI" id="CHEBI:15361"/>
    </cofactor>
    <text evidence="13">Binds 1 pyruvoyl group covalently per subunit.</text>
</comment>
<name>A0A8X6KVY7_TRICU</name>
<protein>
    <recommendedName>
        <fullName evidence="13">Phosphatidylserine decarboxylase proenzyme, mitochondrial</fullName>
        <ecNumber evidence="13">4.1.1.65</ecNumber>
    </recommendedName>
    <component>
        <recommendedName>
            <fullName evidence="13">Phosphatidylserine decarboxylase beta chain</fullName>
        </recommendedName>
    </component>
    <component>
        <recommendedName>
            <fullName evidence="13">Phosphatidylserine decarboxylase alpha chain</fullName>
        </recommendedName>
    </component>
</protein>
<proteinExistence type="inferred from homology"/>
<dbReference type="Pfam" id="PF02666">
    <property type="entry name" value="PS_Dcarbxylase"/>
    <property type="match status" value="1"/>
</dbReference>
<dbReference type="GO" id="GO:0004609">
    <property type="term" value="F:phosphatidylserine decarboxylase activity"/>
    <property type="evidence" value="ECO:0007669"/>
    <property type="project" value="UniProtKB-UniRule"/>
</dbReference>